<organism evidence="6 7">
    <name type="scientific">Exilibacterium tricleocarpae</name>
    <dbReference type="NCBI Taxonomy" id="2591008"/>
    <lineage>
        <taxon>Bacteria</taxon>
        <taxon>Pseudomonadati</taxon>
        <taxon>Pseudomonadota</taxon>
        <taxon>Gammaproteobacteria</taxon>
        <taxon>Cellvibrionales</taxon>
        <taxon>Cellvibrionaceae</taxon>
        <taxon>Exilibacterium</taxon>
    </lineage>
</organism>
<dbReference type="InterPro" id="IPR020119">
    <property type="entry name" value="PsdUridine_synth_TruD_CS"/>
</dbReference>
<dbReference type="GO" id="GO:0005829">
    <property type="term" value="C:cytosol"/>
    <property type="evidence" value="ECO:0007669"/>
    <property type="project" value="TreeGrafter"/>
</dbReference>
<dbReference type="SUPFAM" id="SSF55120">
    <property type="entry name" value="Pseudouridine synthase"/>
    <property type="match status" value="1"/>
</dbReference>
<dbReference type="PROSITE" id="PS50984">
    <property type="entry name" value="TRUD"/>
    <property type="match status" value="1"/>
</dbReference>
<reference evidence="6 7" key="1">
    <citation type="submission" date="2019-06" db="EMBL/GenBank/DDBJ databases">
        <title>Whole genome sequence for Cellvibrionaceae sp. R142.</title>
        <authorList>
            <person name="Wang G."/>
        </authorList>
    </citation>
    <scope>NUCLEOTIDE SEQUENCE [LARGE SCALE GENOMIC DNA]</scope>
    <source>
        <strain evidence="6 7">R142</strain>
    </source>
</reference>
<dbReference type="AlphaFoldDB" id="A0A545U568"/>
<dbReference type="EC" id="5.4.99.27" evidence="4"/>
<comment type="catalytic activity">
    <reaction evidence="4">
        <text>uridine(13) in tRNA = pseudouridine(13) in tRNA</text>
        <dbReference type="Rhea" id="RHEA:42540"/>
        <dbReference type="Rhea" id="RHEA-COMP:10105"/>
        <dbReference type="Rhea" id="RHEA-COMP:10106"/>
        <dbReference type="ChEBI" id="CHEBI:65314"/>
        <dbReference type="ChEBI" id="CHEBI:65315"/>
        <dbReference type="EC" id="5.4.99.27"/>
    </reaction>
</comment>
<dbReference type="InterPro" id="IPR001656">
    <property type="entry name" value="PsdUridine_synth_TruD"/>
</dbReference>
<dbReference type="InterPro" id="IPR011760">
    <property type="entry name" value="PsdUridine_synth_TruD_insert"/>
</dbReference>
<protein>
    <recommendedName>
        <fullName evidence="4">tRNA pseudouridine synthase D</fullName>
        <ecNumber evidence="4">5.4.99.27</ecNumber>
    </recommendedName>
    <alternativeName>
        <fullName evidence="4">tRNA pseudouridine(13) synthase</fullName>
    </alternativeName>
    <alternativeName>
        <fullName evidence="4">tRNA pseudouridylate synthase D</fullName>
    </alternativeName>
    <alternativeName>
        <fullName evidence="4">tRNA-uridine isomerase D</fullName>
    </alternativeName>
</protein>
<evidence type="ECO:0000256" key="2">
    <source>
        <dbReference type="ARBA" id="ARBA00022694"/>
    </source>
</evidence>
<evidence type="ECO:0000256" key="1">
    <source>
        <dbReference type="ARBA" id="ARBA00007953"/>
    </source>
</evidence>
<evidence type="ECO:0000313" key="6">
    <source>
        <dbReference type="EMBL" id="TQV84604.1"/>
    </source>
</evidence>
<keyword evidence="2 4" id="KW-0819">tRNA processing</keyword>
<dbReference type="Gene3D" id="3.30.2350.20">
    <property type="entry name" value="TruD, catalytic domain"/>
    <property type="match status" value="2"/>
</dbReference>
<accession>A0A545U568</accession>
<dbReference type="InterPro" id="IPR042214">
    <property type="entry name" value="TruD_catalytic"/>
</dbReference>
<proteinExistence type="inferred from homology"/>
<dbReference type="InterPro" id="IPR020103">
    <property type="entry name" value="PsdUridine_synth_cat_dom_sf"/>
</dbReference>
<gene>
    <name evidence="4" type="primary">truD</name>
    <name evidence="6" type="ORF">FKG94_03525</name>
</gene>
<keyword evidence="3 4" id="KW-0413">Isomerase</keyword>
<feature type="domain" description="TRUD" evidence="5">
    <location>
        <begin position="156"/>
        <end position="280"/>
    </location>
</feature>
<dbReference type="EMBL" id="VHSG01000005">
    <property type="protein sequence ID" value="TQV84604.1"/>
    <property type="molecule type" value="Genomic_DNA"/>
</dbReference>
<evidence type="ECO:0000313" key="7">
    <source>
        <dbReference type="Proteomes" id="UP000319732"/>
    </source>
</evidence>
<comment type="similarity">
    <text evidence="1 4">Belongs to the pseudouridine synthase TruD family.</text>
</comment>
<evidence type="ECO:0000256" key="3">
    <source>
        <dbReference type="ARBA" id="ARBA00023235"/>
    </source>
</evidence>
<keyword evidence="7" id="KW-1185">Reference proteome</keyword>
<feature type="active site" description="Nucleophile" evidence="4">
    <location>
        <position position="81"/>
    </location>
</feature>
<sequence length="318" mass="35894">MNDFFLDFPRIGGEPPVRAVFRARPEDFWVDEELGWEPDGSGEHAYLHIEKRGANTAWVAARLAELAGVRGLDVGYCGLKDRHAVTRQWFSVYLAAAAEPRWHDLPAGLTVLAQTRHRSKLRRGQHRRNHFVVCLRQLRGETQALEARLRHLADDGCPNYFGEQRFGRQGDNLRRAERLLVDRAAAGRDRHQRGLLLSAARAYLFNLVLAQRVSDGSWNILLDGEAAVDGQPTAPLWGRGRAPATGAASALEQRALADWHGWCHGLEHTGLKQARRVTVLRPQQFRWRWLEADLQLEFALAPGEFATSLLREIAVLES</sequence>
<dbReference type="PANTHER" id="PTHR47811:SF1">
    <property type="entry name" value="TRNA PSEUDOURIDINE SYNTHASE D"/>
    <property type="match status" value="1"/>
</dbReference>
<comment type="function">
    <text evidence="4">Responsible for synthesis of pseudouridine from uracil-13 in transfer RNAs.</text>
</comment>
<dbReference type="Proteomes" id="UP000319732">
    <property type="component" value="Unassembled WGS sequence"/>
</dbReference>
<dbReference type="InterPro" id="IPR050170">
    <property type="entry name" value="TruD_pseudoU_synthase"/>
</dbReference>
<dbReference type="GO" id="GO:0031119">
    <property type="term" value="P:tRNA pseudouridine synthesis"/>
    <property type="evidence" value="ECO:0007669"/>
    <property type="project" value="UniProtKB-UniRule"/>
</dbReference>
<evidence type="ECO:0000259" key="5">
    <source>
        <dbReference type="PROSITE" id="PS50984"/>
    </source>
</evidence>
<dbReference type="Pfam" id="PF01142">
    <property type="entry name" value="TruD"/>
    <property type="match status" value="1"/>
</dbReference>
<dbReference type="PANTHER" id="PTHR47811">
    <property type="entry name" value="TRNA PSEUDOURIDINE SYNTHASE D"/>
    <property type="match status" value="1"/>
</dbReference>
<dbReference type="RefSeq" id="WP_142902810.1">
    <property type="nucleotide sequence ID" value="NZ_ML660088.1"/>
</dbReference>
<name>A0A545U568_9GAMM</name>
<dbReference type="GO" id="GO:0160150">
    <property type="term" value="F:tRNA pseudouridine(13) synthase activity"/>
    <property type="evidence" value="ECO:0007669"/>
    <property type="project" value="UniProtKB-EC"/>
</dbReference>
<dbReference type="GO" id="GO:0003723">
    <property type="term" value="F:RNA binding"/>
    <property type="evidence" value="ECO:0007669"/>
    <property type="project" value="InterPro"/>
</dbReference>
<comment type="caution">
    <text evidence="6">The sequence shown here is derived from an EMBL/GenBank/DDBJ whole genome shotgun (WGS) entry which is preliminary data.</text>
</comment>
<dbReference type="HAMAP" id="MF_01082">
    <property type="entry name" value="TruD"/>
    <property type="match status" value="1"/>
</dbReference>
<dbReference type="OrthoDB" id="1550679at2"/>
<dbReference type="PROSITE" id="PS01268">
    <property type="entry name" value="UPF0024"/>
    <property type="match status" value="1"/>
</dbReference>
<evidence type="ECO:0000256" key="4">
    <source>
        <dbReference type="HAMAP-Rule" id="MF_01082"/>
    </source>
</evidence>